<keyword evidence="1" id="KW-0732">Signal</keyword>
<evidence type="ECO:0000313" key="2">
    <source>
        <dbReference type="EMBL" id="KAL3512283.1"/>
    </source>
</evidence>
<keyword evidence="3" id="KW-1185">Reference proteome</keyword>
<sequence length="110" mass="12333">MRNEFCVSLVLFLTLFLLLSDHGIASFGNEINPNTMNSNQNYMQSIPYPFGLIPIQYPYPPYEIFWIPHHIPPRPPLSRYPMVPIVLPTPVPLPHPPSPPHAPAAGGPKV</sequence>
<feature type="chain" id="PRO_5044764865" evidence="1">
    <location>
        <begin position="26"/>
        <end position="110"/>
    </location>
</feature>
<dbReference type="AlphaFoldDB" id="A0ABD2Z3E4"/>
<dbReference type="Proteomes" id="UP001630127">
    <property type="component" value="Unassembled WGS sequence"/>
</dbReference>
<dbReference type="EMBL" id="JBJUIK010000011">
    <property type="protein sequence ID" value="KAL3512283.1"/>
    <property type="molecule type" value="Genomic_DNA"/>
</dbReference>
<evidence type="ECO:0000313" key="3">
    <source>
        <dbReference type="Proteomes" id="UP001630127"/>
    </source>
</evidence>
<comment type="caution">
    <text evidence="2">The sequence shown here is derived from an EMBL/GenBank/DDBJ whole genome shotgun (WGS) entry which is preliminary data.</text>
</comment>
<evidence type="ECO:0000256" key="1">
    <source>
        <dbReference type="SAM" id="SignalP"/>
    </source>
</evidence>
<organism evidence="2 3">
    <name type="scientific">Cinchona calisaya</name>
    <dbReference type="NCBI Taxonomy" id="153742"/>
    <lineage>
        <taxon>Eukaryota</taxon>
        <taxon>Viridiplantae</taxon>
        <taxon>Streptophyta</taxon>
        <taxon>Embryophyta</taxon>
        <taxon>Tracheophyta</taxon>
        <taxon>Spermatophyta</taxon>
        <taxon>Magnoliopsida</taxon>
        <taxon>eudicotyledons</taxon>
        <taxon>Gunneridae</taxon>
        <taxon>Pentapetalae</taxon>
        <taxon>asterids</taxon>
        <taxon>lamiids</taxon>
        <taxon>Gentianales</taxon>
        <taxon>Rubiaceae</taxon>
        <taxon>Cinchonoideae</taxon>
        <taxon>Cinchoneae</taxon>
        <taxon>Cinchona</taxon>
    </lineage>
</organism>
<feature type="signal peptide" evidence="1">
    <location>
        <begin position="1"/>
        <end position="25"/>
    </location>
</feature>
<accession>A0ABD2Z3E4</accession>
<name>A0ABD2Z3E4_9GENT</name>
<proteinExistence type="predicted"/>
<reference evidence="2 3" key="1">
    <citation type="submission" date="2024-11" db="EMBL/GenBank/DDBJ databases">
        <title>A near-complete genome assembly of Cinchona calisaya.</title>
        <authorList>
            <person name="Lian D.C."/>
            <person name="Zhao X.W."/>
            <person name="Wei L."/>
        </authorList>
    </citation>
    <scope>NUCLEOTIDE SEQUENCE [LARGE SCALE GENOMIC DNA]</scope>
    <source>
        <tissue evidence="2">Nenye</tissue>
    </source>
</reference>
<gene>
    <name evidence="2" type="ORF">ACH5RR_025000</name>
</gene>
<protein>
    <submittedName>
        <fullName evidence="2">Uncharacterized protein</fullName>
    </submittedName>
</protein>